<comment type="catalytic activity">
    <reaction evidence="9 10">
        <text>Release of signal peptides from bacterial membrane prolipoproteins. Hydrolyzes -Xaa-Yaa-Zaa-|-(S,diacylglyceryl)Cys-, in which Xaa is hydrophobic (preferably Leu), and Yaa (Ala or Ser) and Zaa (Gly or Ala) have small, neutral side chains.</text>
        <dbReference type="EC" id="3.4.23.36"/>
    </reaction>
</comment>
<feature type="transmembrane region" description="Helical" evidence="9">
    <location>
        <begin position="99"/>
        <end position="118"/>
    </location>
</feature>
<accession>A0A075JGZ1</accession>
<evidence type="ECO:0000256" key="3">
    <source>
        <dbReference type="ARBA" id="ARBA00022670"/>
    </source>
</evidence>
<reference evidence="12 13" key="1">
    <citation type="submission" date="2014-07" db="EMBL/GenBank/DDBJ databases">
        <title>Genome Sequencing of Dermacoccus nishinomiyaensis.</title>
        <authorList>
            <person name="Hong K.W."/>
            <person name="Chan K.G."/>
        </authorList>
    </citation>
    <scope>NUCLEOTIDE SEQUENCE [LARGE SCALE GENOMIC DNA]</scope>
    <source>
        <strain evidence="12 13">M25</strain>
    </source>
</reference>
<name>A0A075JGZ1_9MICO</name>
<comment type="subcellular location">
    <subcellularLocation>
        <location evidence="9">Cell membrane</location>
        <topology evidence="9">Multi-pass membrane protein</topology>
    </subcellularLocation>
</comment>
<dbReference type="GO" id="GO:0005886">
    <property type="term" value="C:plasma membrane"/>
    <property type="evidence" value="ECO:0007669"/>
    <property type="project" value="UniProtKB-SubCell"/>
</dbReference>
<dbReference type="KEGG" id="dni:HX89_05975"/>
<comment type="function">
    <text evidence="9 10">This protein specifically catalyzes the removal of signal peptides from prolipoproteins.</text>
</comment>
<dbReference type="HOGENOM" id="CLU_083252_2_2_11"/>
<dbReference type="eggNOG" id="COG0597">
    <property type="taxonomic scope" value="Bacteria"/>
</dbReference>
<evidence type="ECO:0000256" key="2">
    <source>
        <dbReference type="ARBA" id="ARBA00022475"/>
    </source>
</evidence>
<dbReference type="InterPro" id="IPR001872">
    <property type="entry name" value="Peptidase_A8"/>
</dbReference>
<evidence type="ECO:0000256" key="7">
    <source>
        <dbReference type="ARBA" id="ARBA00022989"/>
    </source>
</evidence>
<evidence type="ECO:0000256" key="4">
    <source>
        <dbReference type="ARBA" id="ARBA00022692"/>
    </source>
</evidence>
<keyword evidence="6 9" id="KW-0378">Hydrolase</keyword>
<dbReference type="UniPathway" id="UPA00665"/>
<dbReference type="NCBIfam" id="TIGR00077">
    <property type="entry name" value="lspA"/>
    <property type="match status" value="1"/>
</dbReference>
<dbReference type="GO" id="GO:0006508">
    <property type="term" value="P:proteolysis"/>
    <property type="evidence" value="ECO:0007669"/>
    <property type="project" value="UniProtKB-KW"/>
</dbReference>
<dbReference type="PANTHER" id="PTHR33695">
    <property type="entry name" value="LIPOPROTEIN SIGNAL PEPTIDASE"/>
    <property type="match status" value="1"/>
</dbReference>
<keyword evidence="5 9" id="KW-0064">Aspartyl protease</keyword>
<dbReference type="EMBL" id="CP008889">
    <property type="protein sequence ID" value="AIF40562.1"/>
    <property type="molecule type" value="Genomic_DNA"/>
</dbReference>
<evidence type="ECO:0000256" key="6">
    <source>
        <dbReference type="ARBA" id="ARBA00022801"/>
    </source>
</evidence>
<keyword evidence="2 9" id="KW-1003">Cell membrane</keyword>
<comment type="caution">
    <text evidence="9">Lacks conserved residue(s) required for the propagation of feature annotation.</text>
</comment>
<comment type="similarity">
    <text evidence="1 9 11">Belongs to the peptidase A8 family.</text>
</comment>
<sequence length="192" mass="19969">MNSGATPTVPPSRVSGRPLALVAVAALGVIAADQASKQWAQDALSDGRSRDLLGSFLRLRLTYNPGAAFSLGTNSTLFITAIAVVVVVVLAVTARKLRSVPWALAFGLIIGGAVGNLIDRFFREPGGGRGHVVDFLELPHWPIFNLADSAICVAAALVVLLTFRGIGLDGTREGAHDGADDGASPTTEEAQR</sequence>
<dbReference type="Proteomes" id="UP000027986">
    <property type="component" value="Chromosome"/>
</dbReference>
<dbReference type="PROSITE" id="PS00855">
    <property type="entry name" value="SPASE_II"/>
    <property type="match status" value="1"/>
</dbReference>
<dbReference type="HAMAP" id="MF_00161">
    <property type="entry name" value="LspA"/>
    <property type="match status" value="1"/>
</dbReference>
<dbReference type="PANTHER" id="PTHR33695:SF1">
    <property type="entry name" value="LIPOPROTEIN SIGNAL PEPTIDASE"/>
    <property type="match status" value="1"/>
</dbReference>
<keyword evidence="7 9" id="KW-1133">Transmembrane helix</keyword>
<evidence type="ECO:0000256" key="5">
    <source>
        <dbReference type="ARBA" id="ARBA00022750"/>
    </source>
</evidence>
<keyword evidence="8 9" id="KW-0472">Membrane</keyword>
<keyword evidence="3 9" id="KW-0645">Protease</keyword>
<evidence type="ECO:0000256" key="9">
    <source>
        <dbReference type="HAMAP-Rule" id="MF_00161"/>
    </source>
</evidence>
<keyword evidence="13" id="KW-1185">Reference proteome</keyword>
<dbReference type="AlphaFoldDB" id="A0A075JGZ1"/>
<feature type="transmembrane region" description="Helical" evidence="9">
    <location>
        <begin position="67"/>
        <end position="92"/>
    </location>
</feature>
<feature type="active site" evidence="9">
    <location>
        <position position="134"/>
    </location>
</feature>
<evidence type="ECO:0000256" key="11">
    <source>
        <dbReference type="RuleBase" id="RU004181"/>
    </source>
</evidence>
<evidence type="ECO:0000256" key="10">
    <source>
        <dbReference type="RuleBase" id="RU000594"/>
    </source>
</evidence>
<keyword evidence="4 9" id="KW-0812">Transmembrane</keyword>
<dbReference type="PRINTS" id="PR00781">
    <property type="entry name" value="LIPOSIGPTASE"/>
</dbReference>
<protein>
    <recommendedName>
        <fullName evidence="9">Lipoprotein signal peptidase</fullName>
        <ecNumber evidence="9">3.4.23.36</ecNumber>
    </recommendedName>
    <alternativeName>
        <fullName evidence="9">Prolipoprotein signal peptidase</fullName>
    </alternativeName>
    <alternativeName>
        <fullName evidence="9">Signal peptidase II</fullName>
        <shortName evidence="9">SPase II</shortName>
    </alternativeName>
</protein>
<dbReference type="GO" id="GO:0004190">
    <property type="term" value="F:aspartic-type endopeptidase activity"/>
    <property type="evidence" value="ECO:0007669"/>
    <property type="project" value="UniProtKB-UniRule"/>
</dbReference>
<evidence type="ECO:0000256" key="1">
    <source>
        <dbReference type="ARBA" id="ARBA00006139"/>
    </source>
</evidence>
<evidence type="ECO:0000313" key="12">
    <source>
        <dbReference type="EMBL" id="AIF40562.1"/>
    </source>
</evidence>
<dbReference type="Pfam" id="PF01252">
    <property type="entry name" value="Peptidase_A8"/>
    <property type="match status" value="1"/>
</dbReference>
<comment type="pathway">
    <text evidence="9">Protein modification; lipoprotein biosynthesis (signal peptide cleavage).</text>
</comment>
<gene>
    <name evidence="9" type="primary">lspA</name>
    <name evidence="12" type="ORF">HX89_05975</name>
</gene>
<organism evidence="12 13">
    <name type="scientific">Dermacoccus nishinomiyaensis</name>
    <dbReference type="NCBI Taxonomy" id="1274"/>
    <lineage>
        <taxon>Bacteria</taxon>
        <taxon>Bacillati</taxon>
        <taxon>Actinomycetota</taxon>
        <taxon>Actinomycetes</taxon>
        <taxon>Micrococcales</taxon>
        <taxon>Dermacoccaceae</taxon>
        <taxon>Dermacoccus</taxon>
    </lineage>
</organism>
<evidence type="ECO:0000313" key="13">
    <source>
        <dbReference type="Proteomes" id="UP000027986"/>
    </source>
</evidence>
<dbReference type="EC" id="3.4.23.36" evidence="9"/>
<feature type="active site" evidence="9">
    <location>
        <position position="148"/>
    </location>
</feature>
<feature type="transmembrane region" description="Helical" evidence="9">
    <location>
        <begin position="138"/>
        <end position="163"/>
    </location>
</feature>
<evidence type="ECO:0000256" key="8">
    <source>
        <dbReference type="ARBA" id="ARBA00023136"/>
    </source>
</evidence>
<proteinExistence type="inferred from homology"/>